<dbReference type="RefSeq" id="WP_168440065.1">
    <property type="nucleotide sequence ID" value="NZ_JAAXOU010000233.1"/>
</dbReference>
<feature type="transmembrane region" description="Helical" evidence="6">
    <location>
        <begin position="79"/>
        <end position="109"/>
    </location>
</feature>
<comment type="subcellular location">
    <subcellularLocation>
        <location evidence="1">Cell membrane</location>
        <topology evidence="1">Multi-pass membrane protein</topology>
    </subcellularLocation>
</comment>
<reference evidence="7 8" key="1">
    <citation type="submission" date="2020-04" db="EMBL/GenBank/DDBJ databases">
        <title>MicrobeNet Type strains.</title>
        <authorList>
            <person name="Nicholson A.C."/>
        </authorList>
    </citation>
    <scope>NUCLEOTIDE SEQUENCE [LARGE SCALE GENOMIC DNA]</scope>
    <source>
        <strain evidence="7 8">DSM 40738</strain>
    </source>
</reference>
<dbReference type="Pfam" id="PF06081">
    <property type="entry name" value="ArAE_1"/>
    <property type="match status" value="1"/>
</dbReference>
<evidence type="ECO:0000313" key="8">
    <source>
        <dbReference type="Proteomes" id="UP000570003"/>
    </source>
</evidence>
<dbReference type="InterPro" id="IPR010343">
    <property type="entry name" value="ArAE_1"/>
</dbReference>
<dbReference type="AlphaFoldDB" id="A0AA44DFU6"/>
<feature type="transmembrane region" description="Helical" evidence="6">
    <location>
        <begin position="24"/>
        <end position="43"/>
    </location>
</feature>
<dbReference type="Proteomes" id="UP000570003">
    <property type="component" value="Unassembled WGS sequence"/>
</dbReference>
<organism evidence="7 8">
    <name type="scientific">Streptomyces somaliensis (strain ATCC 33201 / DSM 40738 / JCM 12659 / KCTC 9044 / NCTC 11332 / NRRL B-12077 / IP 733)</name>
    <dbReference type="NCBI Taxonomy" id="1134445"/>
    <lineage>
        <taxon>Bacteria</taxon>
        <taxon>Bacillati</taxon>
        <taxon>Actinomycetota</taxon>
        <taxon>Actinomycetes</taxon>
        <taxon>Kitasatosporales</taxon>
        <taxon>Streptomycetaceae</taxon>
        <taxon>Streptomyces</taxon>
    </lineage>
</organism>
<keyword evidence="2" id="KW-1003">Cell membrane</keyword>
<evidence type="ECO:0000256" key="2">
    <source>
        <dbReference type="ARBA" id="ARBA00022475"/>
    </source>
</evidence>
<keyword evidence="3 6" id="KW-0812">Transmembrane</keyword>
<protein>
    <recommendedName>
        <fullName evidence="9">Integral membrane protein</fullName>
    </recommendedName>
</protein>
<dbReference type="GO" id="GO:0005886">
    <property type="term" value="C:plasma membrane"/>
    <property type="evidence" value="ECO:0007669"/>
    <property type="project" value="UniProtKB-SubCell"/>
</dbReference>
<evidence type="ECO:0000313" key="7">
    <source>
        <dbReference type="EMBL" id="NKY15844.1"/>
    </source>
</evidence>
<evidence type="ECO:0000256" key="6">
    <source>
        <dbReference type="SAM" id="Phobius"/>
    </source>
</evidence>
<proteinExistence type="predicted"/>
<evidence type="ECO:0000256" key="4">
    <source>
        <dbReference type="ARBA" id="ARBA00022989"/>
    </source>
</evidence>
<keyword evidence="4 6" id="KW-1133">Transmembrane helix</keyword>
<name>A0AA44DFU6_STRE0</name>
<feature type="transmembrane region" description="Helical" evidence="6">
    <location>
        <begin position="121"/>
        <end position="139"/>
    </location>
</feature>
<feature type="transmembrane region" description="Helical" evidence="6">
    <location>
        <begin position="49"/>
        <end position="67"/>
    </location>
</feature>
<sequence length="414" mass="44793">MPDVTTAPVFKLVRRTREPVAVQTLRSTGAAVIAYVVALAVLPAQPAPLTAPLTALLVVQVTLYATLTTGIRRVNSVIAGVVVAIGFSALVGLSWWSLGLTIFAALIVGHLVRVDEFVPEVAISAMLVLGVTQVGSAAWHRILETLIGAGVGLLFNLLLAPPVWVQPAGASIEGLASGMGRMLRAMGEDVADLRHVPVAHAAARLHEARRLDHAIVEVDASLRQAEESLRLNPRVRDGLLARVVLRTGLDTLEICAVVLRVMARTVTDLAKHRTDEPLVPADVAALLRELFGHMAHAVESFARLITTQVTANAEEAEVRLTRSLADGRAVRDRVADLLLEDVQEHPRQWQLHGALLSEVDRILDELDVDKRTERLIQELDLRARELNERHPRLAALAARLRGTGGEPPRPGVET</sequence>
<evidence type="ECO:0000256" key="1">
    <source>
        <dbReference type="ARBA" id="ARBA00004651"/>
    </source>
</evidence>
<accession>A0AA44DFU6</accession>
<keyword evidence="5 6" id="KW-0472">Membrane</keyword>
<comment type="caution">
    <text evidence="7">The sequence shown here is derived from an EMBL/GenBank/DDBJ whole genome shotgun (WGS) entry which is preliminary data.</text>
</comment>
<evidence type="ECO:0000256" key="5">
    <source>
        <dbReference type="ARBA" id="ARBA00023136"/>
    </source>
</evidence>
<dbReference type="EMBL" id="JAAXOU010000233">
    <property type="protein sequence ID" value="NKY15844.1"/>
    <property type="molecule type" value="Genomic_DNA"/>
</dbReference>
<keyword evidence="8" id="KW-1185">Reference proteome</keyword>
<feature type="transmembrane region" description="Helical" evidence="6">
    <location>
        <begin position="146"/>
        <end position="165"/>
    </location>
</feature>
<evidence type="ECO:0008006" key="9">
    <source>
        <dbReference type="Google" id="ProtNLM"/>
    </source>
</evidence>
<evidence type="ECO:0000256" key="3">
    <source>
        <dbReference type="ARBA" id="ARBA00022692"/>
    </source>
</evidence>
<gene>
    <name evidence="7" type="ORF">HGA06_17365</name>
</gene>